<dbReference type="OrthoDB" id="3806873at2"/>
<proteinExistence type="predicted"/>
<dbReference type="CDD" id="cd05154">
    <property type="entry name" value="ACAD10_11_N-like"/>
    <property type="match status" value="1"/>
</dbReference>
<dbReference type="SUPFAM" id="SSF56112">
    <property type="entry name" value="Protein kinase-like (PK-like)"/>
    <property type="match status" value="1"/>
</dbReference>
<dbReference type="AlphaFoldDB" id="A0A516GYI2"/>
<dbReference type="InterPro" id="IPR000719">
    <property type="entry name" value="Prot_kinase_dom"/>
</dbReference>
<dbReference type="Gene3D" id="3.30.200.20">
    <property type="entry name" value="Phosphorylase Kinase, domain 1"/>
    <property type="match status" value="1"/>
</dbReference>
<name>A0A516GYI2_9PROT</name>
<dbReference type="InterPro" id="IPR052898">
    <property type="entry name" value="ACAD10-like"/>
</dbReference>
<evidence type="ECO:0000313" key="3">
    <source>
        <dbReference type="Proteomes" id="UP000317496"/>
    </source>
</evidence>
<feature type="domain" description="Protein kinase" evidence="1">
    <location>
        <begin position="26"/>
        <end position="341"/>
    </location>
</feature>
<keyword evidence="3" id="KW-1185">Reference proteome</keyword>
<dbReference type="Proteomes" id="UP000317496">
    <property type="component" value="Chromosome"/>
</dbReference>
<dbReference type="InterPro" id="IPR041726">
    <property type="entry name" value="ACAD10_11_N"/>
</dbReference>
<dbReference type="InterPro" id="IPR011009">
    <property type="entry name" value="Kinase-like_dom_sf"/>
</dbReference>
<evidence type="ECO:0000259" key="1">
    <source>
        <dbReference type="PROSITE" id="PS50011"/>
    </source>
</evidence>
<dbReference type="PROSITE" id="PS50011">
    <property type="entry name" value="PROTEIN_KINASE_DOM"/>
    <property type="match status" value="1"/>
</dbReference>
<dbReference type="GO" id="GO:0005524">
    <property type="term" value="F:ATP binding"/>
    <property type="evidence" value="ECO:0007669"/>
    <property type="project" value="InterPro"/>
</dbReference>
<accession>A0A516GYI2</accession>
<gene>
    <name evidence="2" type="ORF">FNB15_03500</name>
</gene>
<dbReference type="Gene3D" id="3.90.1200.10">
    <property type="match status" value="1"/>
</dbReference>
<protein>
    <submittedName>
        <fullName evidence="2">Phosphotransferase family protein</fullName>
    </submittedName>
</protein>
<organism evidence="2 3">
    <name type="scientific">Ferrovibrio terrae</name>
    <dbReference type="NCBI Taxonomy" id="2594003"/>
    <lineage>
        <taxon>Bacteria</taxon>
        <taxon>Pseudomonadati</taxon>
        <taxon>Pseudomonadota</taxon>
        <taxon>Alphaproteobacteria</taxon>
        <taxon>Rhodospirillales</taxon>
        <taxon>Rhodospirillaceae</taxon>
        <taxon>Ferrovibrio</taxon>
    </lineage>
</organism>
<dbReference type="EMBL" id="CP041636">
    <property type="protein sequence ID" value="QDO96400.1"/>
    <property type="molecule type" value="Genomic_DNA"/>
</dbReference>
<dbReference type="KEGG" id="fer:FNB15_03500"/>
<reference evidence="2 3" key="1">
    <citation type="submission" date="2019-07" db="EMBL/GenBank/DDBJ databases">
        <title>Genome sequencing for Ferrovibrio sp. K5.</title>
        <authorList>
            <person name="Park S.-J."/>
        </authorList>
    </citation>
    <scope>NUCLEOTIDE SEQUENCE [LARGE SCALE GENOMIC DNA]</scope>
    <source>
        <strain evidence="2 3">K5</strain>
    </source>
</reference>
<evidence type="ECO:0000313" key="2">
    <source>
        <dbReference type="EMBL" id="QDO96400.1"/>
    </source>
</evidence>
<dbReference type="RefSeq" id="WP_144067381.1">
    <property type="nucleotide sequence ID" value="NZ_CP041636.1"/>
</dbReference>
<dbReference type="GO" id="GO:0004672">
    <property type="term" value="F:protein kinase activity"/>
    <property type="evidence" value="ECO:0007669"/>
    <property type="project" value="InterPro"/>
</dbReference>
<dbReference type="Pfam" id="PF01636">
    <property type="entry name" value="APH"/>
    <property type="match status" value="1"/>
</dbReference>
<dbReference type="PANTHER" id="PTHR47829">
    <property type="entry name" value="HYDROLASE, PUTATIVE (AFU_ORTHOLOGUE AFUA_1G12880)-RELATED"/>
    <property type="match status" value="1"/>
</dbReference>
<dbReference type="PANTHER" id="PTHR47829:SF1">
    <property type="entry name" value="HAD FAMILY PHOSPHATASE"/>
    <property type="match status" value="1"/>
</dbReference>
<sequence>MVWDWTSETQERISEFLVTRDLLKGVSQLQRIGDGHSNLTYVLRHDAQAVVLRRPPPPPQPKGAHDVLREARILAALEGSGLPVPRILATASAGEVLDVPFYIMEWLPGVVITDTLPPSLGSPDLRRPMAEVFVDTLVDLHAVDWRSRGLSDFGRPEGFNARHLGRIEALLRSRRGPVPADFLEMLDWLQKHCPSESDGTIVHNDYRLGNVMWHSEAPPRLLAILDWELATIGDPLLDLGYMAVCYPEQDESLTPNQELSAAFLQPGFPTRAEIFRRYAARSGRDLTELHWYAAMAAWKMAVLYDFSHQKGHDPFYADPQQSNRFLAAGKRFAKLGPSGLL</sequence>
<keyword evidence="2" id="KW-0808">Transferase</keyword>
<dbReference type="InterPro" id="IPR002575">
    <property type="entry name" value="Aminoglycoside_PTrfase"/>
</dbReference>